<dbReference type="Pfam" id="PF13417">
    <property type="entry name" value="GST_N_3"/>
    <property type="match status" value="1"/>
</dbReference>
<dbReference type="InterPro" id="IPR010987">
    <property type="entry name" value="Glutathione-S-Trfase_C-like"/>
</dbReference>
<evidence type="ECO:0000313" key="6">
    <source>
        <dbReference type="Proteomes" id="UP000515292"/>
    </source>
</evidence>
<evidence type="ECO:0000259" key="4">
    <source>
        <dbReference type="PROSITE" id="PS50405"/>
    </source>
</evidence>
<dbReference type="EMBL" id="CP059851">
    <property type="protein sequence ID" value="QMW22046.1"/>
    <property type="molecule type" value="Genomic_DNA"/>
</dbReference>
<proteinExistence type="predicted"/>
<dbReference type="PROSITE" id="PS50404">
    <property type="entry name" value="GST_NTER"/>
    <property type="match status" value="1"/>
</dbReference>
<dbReference type="PROSITE" id="PS50405">
    <property type="entry name" value="GST_CTER"/>
    <property type="match status" value="1"/>
</dbReference>
<dbReference type="KEGG" id="sand:H3309_11790"/>
<dbReference type="InterPro" id="IPR036249">
    <property type="entry name" value="Thioredoxin-like_sf"/>
</dbReference>
<evidence type="ECO:0000256" key="1">
    <source>
        <dbReference type="ARBA" id="ARBA00012452"/>
    </source>
</evidence>
<dbReference type="Gene3D" id="3.40.30.10">
    <property type="entry name" value="Glutaredoxin"/>
    <property type="match status" value="1"/>
</dbReference>
<dbReference type="SFLD" id="SFLDS00019">
    <property type="entry name" value="Glutathione_Transferase_(cytos"/>
    <property type="match status" value="1"/>
</dbReference>
<dbReference type="GO" id="GO:0005737">
    <property type="term" value="C:cytoplasm"/>
    <property type="evidence" value="ECO:0007669"/>
    <property type="project" value="TreeGrafter"/>
</dbReference>
<dbReference type="CDD" id="cd00570">
    <property type="entry name" value="GST_N_family"/>
    <property type="match status" value="1"/>
</dbReference>
<dbReference type="RefSeq" id="WP_182294891.1">
    <property type="nucleotide sequence ID" value="NZ_CP059851.1"/>
</dbReference>
<dbReference type="PANTHER" id="PTHR43900:SF3">
    <property type="entry name" value="GLUTATHIONE S-TRANSFERASE RHO"/>
    <property type="match status" value="1"/>
</dbReference>
<dbReference type="EC" id="2.5.1.18" evidence="1"/>
<dbReference type="Proteomes" id="UP000515292">
    <property type="component" value="Chromosome"/>
</dbReference>
<feature type="domain" description="GST C-terminal" evidence="4">
    <location>
        <begin position="83"/>
        <end position="209"/>
    </location>
</feature>
<dbReference type="AlphaFoldDB" id="A0A7G5IFA4"/>
<keyword evidence="2 5" id="KW-0808">Transferase</keyword>
<evidence type="ECO:0000259" key="3">
    <source>
        <dbReference type="PROSITE" id="PS50404"/>
    </source>
</evidence>
<dbReference type="SUPFAM" id="SSF52833">
    <property type="entry name" value="Thioredoxin-like"/>
    <property type="match status" value="1"/>
</dbReference>
<dbReference type="GO" id="GO:0043295">
    <property type="term" value="F:glutathione binding"/>
    <property type="evidence" value="ECO:0007669"/>
    <property type="project" value="TreeGrafter"/>
</dbReference>
<keyword evidence="6" id="KW-1185">Reference proteome</keyword>
<dbReference type="InterPro" id="IPR004045">
    <property type="entry name" value="Glutathione_S-Trfase_N"/>
</dbReference>
<name>A0A7G5IFA4_9SPHN</name>
<dbReference type="InterPro" id="IPR040079">
    <property type="entry name" value="Glutathione_S-Trfase"/>
</dbReference>
<protein>
    <recommendedName>
        <fullName evidence="1">glutathione transferase</fullName>
        <ecNumber evidence="1">2.5.1.18</ecNumber>
    </recommendedName>
</protein>
<sequence length="209" mass="22715">MSQVQVIGLPQSNFVWAVRIALAEKGIAHELVVAPPHSAEVNAIHPFGKLPVFRHGNVTLCESRTIIDYIDETFEGPPLVPTTREAALNDAQWTSIIATTIEPLLIRQYLFAYMFPQGAGGAPDRTAIDILLPKVEAALDILDDSFAAGKLGGEAFTRSDTYLFPILFYARTLPEGGAMISARRRLSSYVDRGLARSSILATMPPPPGQ</sequence>
<feature type="domain" description="GST N-terminal" evidence="3">
    <location>
        <begin position="2"/>
        <end position="78"/>
    </location>
</feature>
<accession>A0A7G5IFA4</accession>
<evidence type="ECO:0000256" key="2">
    <source>
        <dbReference type="ARBA" id="ARBA00022679"/>
    </source>
</evidence>
<dbReference type="GO" id="GO:0004364">
    <property type="term" value="F:glutathione transferase activity"/>
    <property type="evidence" value="ECO:0007669"/>
    <property type="project" value="UniProtKB-EC"/>
</dbReference>
<dbReference type="Pfam" id="PF13410">
    <property type="entry name" value="GST_C_2"/>
    <property type="match status" value="1"/>
</dbReference>
<organism evidence="5 6">
    <name type="scientific">Sandaracinobacteroides saxicola</name>
    <dbReference type="NCBI Taxonomy" id="2759707"/>
    <lineage>
        <taxon>Bacteria</taxon>
        <taxon>Pseudomonadati</taxon>
        <taxon>Pseudomonadota</taxon>
        <taxon>Alphaproteobacteria</taxon>
        <taxon>Sphingomonadales</taxon>
        <taxon>Sphingosinicellaceae</taxon>
        <taxon>Sandaracinobacteroides</taxon>
    </lineage>
</organism>
<dbReference type="InterPro" id="IPR036282">
    <property type="entry name" value="Glutathione-S-Trfase_C_sf"/>
</dbReference>
<dbReference type="PANTHER" id="PTHR43900">
    <property type="entry name" value="GLUTATHIONE S-TRANSFERASE RHO"/>
    <property type="match status" value="1"/>
</dbReference>
<dbReference type="Gene3D" id="1.20.1050.10">
    <property type="match status" value="1"/>
</dbReference>
<reference evidence="5 6" key="1">
    <citation type="submission" date="2020-07" db="EMBL/GenBank/DDBJ databases">
        <title>Complete genome sequence for Sandaracinobacter sp. M6.</title>
        <authorList>
            <person name="Tang Y."/>
            <person name="Liu Q."/>
            <person name="Guo Z."/>
            <person name="Lei P."/>
            <person name="Huang B."/>
        </authorList>
    </citation>
    <scope>NUCLEOTIDE SEQUENCE [LARGE SCALE GENOMIC DNA]</scope>
    <source>
        <strain evidence="5 6">M6</strain>
    </source>
</reference>
<gene>
    <name evidence="5" type="ORF">H3309_11790</name>
</gene>
<dbReference type="SFLD" id="SFLDG00358">
    <property type="entry name" value="Main_(cytGST)"/>
    <property type="match status" value="1"/>
</dbReference>
<dbReference type="SUPFAM" id="SSF47616">
    <property type="entry name" value="GST C-terminal domain-like"/>
    <property type="match status" value="1"/>
</dbReference>
<evidence type="ECO:0000313" key="5">
    <source>
        <dbReference type="EMBL" id="QMW22046.1"/>
    </source>
</evidence>